<gene>
    <name evidence="6" type="ORF">K493DRAFT_146993</name>
</gene>
<dbReference type="InterPro" id="IPR020841">
    <property type="entry name" value="PKS_Beta-ketoAc_synthase_dom"/>
</dbReference>
<protein>
    <submittedName>
        <fullName evidence="6">Acetyl-CoA synthetase-like protein</fullName>
    </submittedName>
</protein>
<dbReference type="InterPro" id="IPR045851">
    <property type="entry name" value="AMP-bd_C_sf"/>
</dbReference>
<dbReference type="STRING" id="1314790.A0A1Y1Z0K0"/>
<dbReference type="SMART" id="SM00825">
    <property type="entry name" value="PKS_KS"/>
    <property type="match status" value="1"/>
</dbReference>
<dbReference type="InterPro" id="IPR016039">
    <property type="entry name" value="Thiolase-like"/>
</dbReference>
<dbReference type="PANTHER" id="PTHR43775">
    <property type="entry name" value="FATTY ACID SYNTHASE"/>
    <property type="match status" value="1"/>
</dbReference>
<dbReference type="InterPro" id="IPR016035">
    <property type="entry name" value="Acyl_Trfase/lysoPLipase"/>
</dbReference>
<dbReference type="InterPro" id="IPR009081">
    <property type="entry name" value="PP-bd_ACP"/>
</dbReference>
<dbReference type="Gene3D" id="3.30.300.30">
    <property type="match status" value="1"/>
</dbReference>
<evidence type="ECO:0000256" key="3">
    <source>
        <dbReference type="ARBA" id="ARBA00022679"/>
    </source>
</evidence>
<evidence type="ECO:0000313" key="7">
    <source>
        <dbReference type="Proteomes" id="UP000193498"/>
    </source>
</evidence>
<dbReference type="InterPro" id="IPR014030">
    <property type="entry name" value="Ketoacyl_synth_N"/>
</dbReference>
<dbReference type="SUPFAM" id="SSF53901">
    <property type="entry name" value="Thiolase-like"/>
    <property type="match status" value="1"/>
</dbReference>
<dbReference type="PANTHER" id="PTHR43775:SF51">
    <property type="entry name" value="INACTIVE PHENOLPHTHIOCEROL SYNTHESIS POLYKETIDE SYNTHASE TYPE I PKS1-RELATED"/>
    <property type="match status" value="1"/>
</dbReference>
<dbReference type="GO" id="GO:0004315">
    <property type="term" value="F:3-oxoacyl-[acyl-carrier-protein] synthase activity"/>
    <property type="evidence" value="ECO:0007669"/>
    <property type="project" value="InterPro"/>
</dbReference>
<dbReference type="GO" id="GO:0004312">
    <property type="term" value="F:fatty acid synthase activity"/>
    <property type="evidence" value="ECO:0007669"/>
    <property type="project" value="TreeGrafter"/>
</dbReference>
<dbReference type="FunFam" id="3.40.50.980:FF:000001">
    <property type="entry name" value="Non-ribosomal peptide synthetase"/>
    <property type="match status" value="1"/>
</dbReference>
<dbReference type="InterPro" id="IPR014031">
    <property type="entry name" value="Ketoacyl_synth_C"/>
</dbReference>
<keyword evidence="2" id="KW-0597">Phosphoprotein</keyword>
<dbReference type="GO" id="GO:0006633">
    <property type="term" value="P:fatty acid biosynthetic process"/>
    <property type="evidence" value="ECO:0007669"/>
    <property type="project" value="InterPro"/>
</dbReference>
<dbReference type="Gene3D" id="3.40.366.10">
    <property type="entry name" value="Malonyl-Coenzyme A Acyl Carrier Protein, domain 2"/>
    <property type="match status" value="1"/>
</dbReference>
<dbReference type="SUPFAM" id="SSF52151">
    <property type="entry name" value="FabD/lysophospholipase-like"/>
    <property type="match status" value="1"/>
</dbReference>
<feature type="domain" description="Ketosynthase family 3 (KS3)" evidence="5">
    <location>
        <begin position="620"/>
        <end position="1052"/>
    </location>
</feature>
<dbReference type="Pfam" id="PF00501">
    <property type="entry name" value="AMP-binding"/>
    <property type="match status" value="1"/>
</dbReference>
<dbReference type="PROSITE" id="PS00606">
    <property type="entry name" value="KS3_1"/>
    <property type="match status" value="1"/>
</dbReference>
<keyword evidence="1" id="KW-0596">Phosphopantetheine</keyword>
<dbReference type="CDD" id="cd05930">
    <property type="entry name" value="A_NRPS"/>
    <property type="match status" value="1"/>
</dbReference>
<evidence type="ECO:0000256" key="2">
    <source>
        <dbReference type="ARBA" id="ARBA00022553"/>
    </source>
</evidence>
<dbReference type="Pfam" id="PF13193">
    <property type="entry name" value="AMP-binding_C"/>
    <property type="match status" value="1"/>
</dbReference>
<dbReference type="InParanoid" id="A0A1Y1Z0K0"/>
<evidence type="ECO:0000313" key="6">
    <source>
        <dbReference type="EMBL" id="ORY03808.1"/>
    </source>
</evidence>
<dbReference type="Pfam" id="PF00109">
    <property type="entry name" value="ketoacyl-synt"/>
    <property type="match status" value="1"/>
</dbReference>
<evidence type="ECO:0000259" key="4">
    <source>
        <dbReference type="PROSITE" id="PS50075"/>
    </source>
</evidence>
<keyword evidence="3" id="KW-0808">Transferase</keyword>
<dbReference type="Gene3D" id="1.10.1200.10">
    <property type="entry name" value="ACP-like"/>
    <property type="match status" value="1"/>
</dbReference>
<dbReference type="Gene3D" id="3.40.50.980">
    <property type="match status" value="2"/>
</dbReference>
<dbReference type="PROSITE" id="PS50075">
    <property type="entry name" value="CARRIER"/>
    <property type="match status" value="1"/>
</dbReference>
<dbReference type="Pfam" id="PF16197">
    <property type="entry name" value="KAsynt_C_assoc"/>
    <property type="match status" value="1"/>
</dbReference>
<name>A0A1Y1Z0K0_9FUNG</name>
<comment type="caution">
    <text evidence="6">The sequence shown here is derived from an EMBL/GenBank/DDBJ whole genome shotgun (WGS) entry which is preliminary data.</text>
</comment>
<dbReference type="EMBL" id="MCFE01000042">
    <property type="protein sequence ID" value="ORY03808.1"/>
    <property type="molecule type" value="Genomic_DNA"/>
</dbReference>
<keyword evidence="7" id="KW-1185">Reference proteome</keyword>
<dbReference type="OrthoDB" id="5334845at2759"/>
<dbReference type="SUPFAM" id="SSF47336">
    <property type="entry name" value="ACP-like"/>
    <property type="match status" value="1"/>
</dbReference>
<dbReference type="NCBIfam" id="TIGR01733">
    <property type="entry name" value="AA-adenyl-dom"/>
    <property type="match status" value="1"/>
</dbReference>
<dbReference type="InterPro" id="IPR025110">
    <property type="entry name" value="AMP-bd_C"/>
</dbReference>
<sequence length="1205" mass="132516">PTALALISDEENLTYGELWNGANQLARHLIDLMVKPETLVCMLMSRSVHAFVTTIGILNSGAAYLPVDPAYPIDRIEFMLEESESKYMVTERKLYESSDRLRSLIDSFPGVVVFYDDPAWRDTVSEQELEPIANPDNLAYVIFTSGSTGKPKGVMMAHSSLRNLARCYANAFQIDDTARVLQFSSICFDATVGDWASAFSSGGALVVVNSAAHLVGSGFMDTVYRHKVTYCLIPTSMLNTFPEEEVYKLASMRALSIGAEPPNLQLMTRWKDHGFMLMNSYGPTETCVIANTTQFTGEKHYACIGKLLPNYQAFMLDNNQQVLPAGIIGEMCIAGAGLARGFINQPVLTDQLYPTVDLAGFGPVRVYRSGDVALFHDDGEVQFIGRIDFQVKIRGFRIELGEIENNIRQQSAVDVKDAVVMAQDDKMGIKRLVGYVVLEPHQKEQEHKALASKIRQELKRLVPPHMVPSHILIMQEFPVSPNGKIERKLFPNPVANISENDLNEAWSNTASESSDQKSSLQARLEKLFAQLLDLDHIGVNENFFDLGANSLLIVKAHSIIKKIDKFANFSLVHLFKYPSIHALAQHLEENSTKKPQPVERDSKDEISNLEAGNEGQSIHLDEIAIIGISCRAPGADNHEQFWENLRNGEESISFYTNEELLAAGVSPAELSNPNYVKALGAMNPESIQTFDADFFGMAPREVLVTDPQQRIFLECSWEALENAGYNSAGYTGKVGVYAGVGINHYLHNYILPQEDLVQDMGAYPVMIGNSPDFLATRVAYKLALRGPAITVQTACSTSLVAVHQAKNAIRNGECDMALAGGVSLGSLEKSGYVYREGMVASPDGHCRAFDQNSKGTVLGQGCGVVLLKSLAKAIADKDNIYAVLKGSGVNNDGSLKVGFTAPSVQMQASAITSAHQDAKVSPKDISYVETHGTGTIVGDVIELEALNDAFTNNQVAHHERYCAITSVKTNIGHTDSAAGVIGLIKVSLALYNEYIPPHLHFREPNAQVDWANSPFYVNTKLTPWKRTEGVPRIAGISSFGMGGTNAHAILSESPVSISKETSDSKLPWYLLNISAFNDWSLKENTKNLVSWVRSQQGVRWDLKDIACTLAIHRSQFPKRQALLVQNISELTSLDESGLSDRIVSTPRKNGLSTTNSLASLKEVTEKDKHTVFLLPGQGSQYISMGRDLYKHYKTFASVIDECLQY</sequence>
<dbReference type="PROSITE" id="PS52004">
    <property type="entry name" value="KS3_2"/>
    <property type="match status" value="1"/>
</dbReference>
<feature type="non-terminal residue" evidence="6">
    <location>
        <position position="1205"/>
    </location>
</feature>
<dbReference type="InterPro" id="IPR018201">
    <property type="entry name" value="Ketoacyl_synth_AS"/>
</dbReference>
<organism evidence="6 7">
    <name type="scientific">Basidiobolus meristosporus CBS 931.73</name>
    <dbReference type="NCBI Taxonomy" id="1314790"/>
    <lineage>
        <taxon>Eukaryota</taxon>
        <taxon>Fungi</taxon>
        <taxon>Fungi incertae sedis</taxon>
        <taxon>Zoopagomycota</taxon>
        <taxon>Entomophthoromycotina</taxon>
        <taxon>Basidiobolomycetes</taxon>
        <taxon>Basidiobolales</taxon>
        <taxon>Basidiobolaceae</taxon>
        <taxon>Basidiobolus</taxon>
    </lineage>
</organism>
<dbReference type="PROSITE" id="PS00455">
    <property type="entry name" value="AMP_BINDING"/>
    <property type="match status" value="1"/>
</dbReference>
<dbReference type="InterPro" id="IPR032821">
    <property type="entry name" value="PKS_assoc"/>
</dbReference>
<dbReference type="InterPro" id="IPR020845">
    <property type="entry name" value="AMP-binding_CS"/>
</dbReference>
<dbReference type="Proteomes" id="UP000193498">
    <property type="component" value="Unassembled WGS sequence"/>
</dbReference>
<accession>A0A1Y1Z0K0</accession>
<dbReference type="CDD" id="cd00833">
    <property type="entry name" value="PKS"/>
    <property type="match status" value="1"/>
</dbReference>
<dbReference type="Pfam" id="PF02801">
    <property type="entry name" value="Ketoacyl-synt_C"/>
    <property type="match status" value="1"/>
</dbReference>
<dbReference type="InterPro" id="IPR001227">
    <property type="entry name" value="Ac_transferase_dom_sf"/>
</dbReference>
<dbReference type="InterPro" id="IPR050091">
    <property type="entry name" value="PKS_NRPS_Biosynth_Enz"/>
</dbReference>
<dbReference type="Gene3D" id="3.40.47.10">
    <property type="match status" value="1"/>
</dbReference>
<dbReference type="AlphaFoldDB" id="A0A1Y1Z0K0"/>
<proteinExistence type="predicted"/>
<dbReference type="Gene3D" id="1.10.1240.100">
    <property type="match status" value="1"/>
</dbReference>
<dbReference type="Gene3D" id="2.30.38.10">
    <property type="entry name" value="Luciferase, Domain 3"/>
    <property type="match status" value="1"/>
</dbReference>
<evidence type="ECO:0000256" key="1">
    <source>
        <dbReference type="ARBA" id="ARBA00022450"/>
    </source>
</evidence>
<evidence type="ECO:0000259" key="5">
    <source>
        <dbReference type="PROSITE" id="PS52004"/>
    </source>
</evidence>
<dbReference type="InterPro" id="IPR000873">
    <property type="entry name" value="AMP-dep_synth/lig_dom"/>
</dbReference>
<reference evidence="6 7" key="1">
    <citation type="submission" date="2016-07" db="EMBL/GenBank/DDBJ databases">
        <title>Pervasive Adenine N6-methylation of Active Genes in Fungi.</title>
        <authorList>
            <consortium name="DOE Joint Genome Institute"/>
            <person name="Mondo S.J."/>
            <person name="Dannebaum R.O."/>
            <person name="Kuo R.C."/>
            <person name="Labutti K."/>
            <person name="Haridas S."/>
            <person name="Kuo A."/>
            <person name="Salamov A."/>
            <person name="Ahrendt S.R."/>
            <person name="Lipzen A."/>
            <person name="Sullivan W."/>
            <person name="Andreopoulos W.B."/>
            <person name="Clum A."/>
            <person name="Lindquist E."/>
            <person name="Daum C."/>
            <person name="Ramamoorthy G.K."/>
            <person name="Gryganskyi A."/>
            <person name="Culley D."/>
            <person name="Magnuson J.K."/>
            <person name="James T.Y."/>
            <person name="O'Malley M.A."/>
            <person name="Stajich J.E."/>
            <person name="Spatafora J.W."/>
            <person name="Visel A."/>
            <person name="Grigoriev I.V."/>
        </authorList>
    </citation>
    <scope>NUCLEOTIDE SEQUENCE [LARGE SCALE GENOMIC DNA]</scope>
    <source>
        <strain evidence="6 7">CBS 931.73</strain>
    </source>
</reference>
<feature type="non-terminal residue" evidence="6">
    <location>
        <position position="1"/>
    </location>
</feature>
<dbReference type="Pfam" id="PF00550">
    <property type="entry name" value="PP-binding"/>
    <property type="match status" value="1"/>
</dbReference>
<feature type="domain" description="Carrier" evidence="4">
    <location>
        <begin position="515"/>
        <end position="591"/>
    </location>
</feature>
<dbReference type="SUPFAM" id="SSF56801">
    <property type="entry name" value="Acetyl-CoA synthetase-like"/>
    <property type="match status" value="1"/>
</dbReference>
<dbReference type="InterPro" id="IPR010071">
    <property type="entry name" value="AA_adenyl_dom"/>
</dbReference>
<dbReference type="InterPro" id="IPR036736">
    <property type="entry name" value="ACP-like_sf"/>
</dbReference>